<dbReference type="AlphaFoldDB" id="A0A2Z6NTK0"/>
<feature type="region of interest" description="Disordered" evidence="6">
    <location>
        <begin position="175"/>
        <end position="199"/>
    </location>
</feature>
<dbReference type="Pfam" id="PF00665">
    <property type="entry name" value="rve"/>
    <property type="match status" value="1"/>
</dbReference>
<dbReference type="Pfam" id="PF14223">
    <property type="entry name" value="Retrotran_gag_2"/>
    <property type="match status" value="1"/>
</dbReference>
<evidence type="ECO:0000259" key="8">
    <source>
        <dbReference type="PROSITE" id="PS50994"/>
    </source>
</evidence>
<dbReference type="OrthoDB" id="2013098at2759"/>
<feature type="region of interest" description="Disordered" evidence="6">
    <location>
        <begin position="684"/>
        <end position="707"/>
    </location>
</feature>
<keyword evidence="5" id="KW-0862">Zinc</keyword>
<reference evidence="10" key="1">
    <citation type="journal article" date="2017" name="Front. Plant Sci.">
        <title>Climate Clever Clovers: New Paradigm to Reduce the Environmental Footprint of Ruminants by Breeding Low Methanogenic Forages Utilizing Haplotype Variation.</title>
        <authorList>
            <person name="Kaur P."/>
            <person name="Appels R."/>
            <person name="Bayer P.E."/>
            <person name="Keeble-Gagnere G."/>
            <person name="Wang J."/>
            <person name="Hirakawa H."/>
            <person name="Shirasawa K."/>
            <person name="Vercoe P."/>
            <person name="Stefanova K."/>
            <person name="Durmic Z."/>
            <person name="Nichols P."/>
            <person name="Revell C."/>
            <person name="Isobe S.N."/>
            <person name="Edwards D."/>
            <person name="Erskine W."/>
        </authorList>
    </citation>
    <scope>NUCLEOTIDE SEQUENCE [LARGE SCALE GENOMIC DNA]</scope>
    <source>
        <strain evidence="10">cv. Daliak</strain>
    </source>
</reference>
<dbReference type="EMBL" id="DF973523">
    <property type="protein sequence ID" value="GAU33377.1"/>
    <property type="molecule type" value="Genomic_DNA"/>
</dbReference>
<dbReference type="GO" id="GO:0004190">
    <property type="term" value="F:aspartic-type endopeptidase activity"/>
    <property type="evidence" value="ECO:0007669"/>
    <property type="project" value="UniProtKB-KW"/>
</dbReference>
<evidence type="ECO:0000256" key="5">
    <source>
        <dbReference type="PROSITE-ProRule" id="PRU00047"/>
    </source>
</evidence>
<evidence type="ECO:0008006" key="11">
    <source>
        <dbReference type="Google" id="ProtNLM"/>
    </source>
</evidence>
<gene>
    <name evidence="9" type="ORF">TSUD_365030</name>
</gene>
<dbReference type="Pfam" id="PF00098">
    <property type="entry name" value="zf-CCHC"/>
    <property type="match status" value="1"/>
</dbReference>
<dbReference type="Gene3D" id="3.30.420.10">
    <property type="entry name" value="Ribonuclease H-like superfamily/Ribonuclease H"/>
    <property type="match status" value="1"/>
</dbReference>
<feature type="domain" description="CCHC-type" evidence="7">
    <location>
        <begin position="208"/>
        <end position="222"/>
    </location>
</feature>
<dbReference type="InterPro" id="IPR054722">
    <property type="entry name" value="PolX-like_BBD"/>
</dbReference>
<proteinExistence type="predicted"/>
<dbReference type="Proteomes" id="UP000242715">
    <property type="component" value="Unassembled WGS sequence"/>
</dbReference>
<dbReference type="Gene3D" id="4.10.60.10">
    <property type="entry name" value="Zinc finger, CCHC-type"/>
    <property type="match status" value="1"/>
</dbReference>
<dbReference type="InterPro" id="IPR057670">
    <property type="entry name" value="SH3_retrovirus"/>
</dbReference>
<dbReference type="InterPro" id="IPR001878">
    <property type="entry name" value="Znf_CCHC"/>
</dbReference>
<feature type="domain" description="Integrase catalytic" evidence="8">
    <location>
        <begin position="418"/>
        <end position="584"/>
    </location>
</feature>
<dbReference type="Pfam" id="PF22936">
    <property type="entry name" value="Pol_BBD"/>
    <property type="match status" value="1"/>
</dbReference>
<dbReference type="InterPro" id="IPR036875">
    <property type="entry name" value="Znf_CCHC_sf"/>
</dbReference>
<dbReference type="InterPro" id="IPR013103">
    <property type="entry name" value="RVT_2"/>
</dbReference>
<dbReference type="Pfam" id="PF07727">
    <property type="entry name" value="RVT_2"/>
    <property type="match status" value="1"/>
</dbReference>
<dbReference type="InterPro" id="IPR025724">
    <property type="entry name" value="GAG-pre-integrase_dom"/>
</dbReference>
<dbReference type="PROSITE" id="PS50994">
    <property type="entry name" value="INTEGRASE"/>
    <property type="match status" value="1"/>
</dbReference>
<keyword evidence="5" id="KW-0863">Zinc-finger</keyword>
<dbReference type="SMART" id="SM00343">
    <property type="entry name" value="ZnF_C2HC"/>
    <property type="match status" value="1"/>
</dbReference>
<evidence type="ECO:0000259" key="7">
    <source>
        <dbReference type="PROSITE" id="PS50158"/>
    </source>
</evidence>
<dbReference type="Pfam" id="PF25597">
    <property type="entry name" value="SH3_retrovirus"/>
    <property type="match status" value="1"/>
</dbReference>
<dbReference type="PANTHER" id="PTHR42648:SF18">
    <property type="entry name" value="RETROTRANSPOSON, UNCLASSIFIED-LIKE PROTEIN"/>
    <property type="match status" value="1"/>
</dbReference>
<dbReference type="SUPFAM" id="SSF56672">
    <property type="entry name" value="DNA/RNA polymerases"/>
    <property type="match status" value="1"/>
</dbReference>
<keyword evidence="4" id="KW-0378">Hydrolase</keyword>
<evidence type="ECO:0000256" key="3">
    <source>
        <dbReference type="ARBA" id="ARBA00022750"/>
    </source>
</evidence>
<dbReference type="InterPro" id="IPR036397">
    <property type="entry name" value="RNaseH_sf"/>
</dbReference>
<evidence type="ECO:0000256" key="1">
    <source>
        <dbReference type="ARBA" id="ARBA00022670"/>
    </source>
</evidence>
<feature type="region of interest" description="Disordered" evidence="6">
    <location>
        <begin position="222"/>
        <end position="247"/>
    </location>
</feature>
<dbReference type="Pfam" id="PF13976">
    <property type="entry name" value="gag_pre-integrs"/>
    <property type="match status" value="1"/>
</dbReference>
<protein>
    <recommendedName>
        <fullName evidence="11">Integrase catalytic domain-containing protein</fullName>
    </recommendedName>
</protein>
<evidence type="ECO:0000256" key="6">
    <source>
        <dbReference type="SAM" id="MobiDB-lite"/>
    </source>
</evidence>
<evidence type="ECO:0000313" key="9">
    <source>
        <dbReference type="EMBL" id="GAU33377.1"/>
    </source>
</evidence>
<keyword evidence="3" id="KW-0064">Aspartyl protease</keyword>
<dbReference type="CDD" id="cd09272">
    <property type="entry name" value="RNase_HI_RT_Ty1"/>
    <property type="match status" value="1"/>
</dbReference>
<dbReference type="PANTHER" id="PTHR42648">
    <property type="entry name" value="TRANSPOSASE, PUTATIVE-RELATED"/>
    <property type="match status" value="1"/>
</dbReference>
<dbReference type="GO" id="GO:0003676">
    <property type="term" value="F:nucleic acid binding"/>
    <property type="evidence" value="ECO:0007669"/>
    <property type="project" value="InterPro"/>
</dbReference>
<dbReference type="InterPro" id="IPR039537">
    <property type="entry name" value="Retrotran_Ty1/copia-like"/>
</dbReference>
<keyword evidence="1" id="KW-0645">Protease</keyword>
<keyword evidence="2" id="KW-0479">Metal-binding</keyword>
<keyword evidence="10" id="KW-1185">Reference proteome</keyword>
<accession>A0A2Z6NTK0</accession>
<dbReference type="InterPro" id="IPR001584">
    <property type="entry name" value="Integrase_cat-core"/>
</dbReference>
<dbReference type="GO" id="GO:0008270">
    <property type="term" value="F:zinc ion binding"/>
    <property type="evidence" value="ECO:0007669"/>
    <property type="project" value="UniProtKB-KW"/>
</dbReference>
<dbReference type="SUPFAM" id="SSF57756">
    <property type="entry name" value="Retrovirus zinc finger-like domains"/>
    <property type="match status" value="1"/>
</dbReference>
<dbReference type="PROSITE" id="PS50158">
    <property type="entry name" value="ZF_CCHC"/>
    <property type="match status" value="1"/>
</dbReference>
<sequence length="1208" mass="137969">MKVIFIVQEADEQVNTVLDPFPANATEQQRTTFREAQKKDSKALFLIHQCVDSKVFEKIADATTSKDAWDILQKSYGGDAKLKKVKLQALKRQFELLKMKNDEAVAEYFTRVETLTYQMKHCGSTLSEEEMVEKVLRTLTHKFDHIVVTIEQTRDLSEIKMEDLQSTLEANELKHEQERFQESVEDKPESSKKEGGQKTKKDKSTIQCYNCNKYGHYASECKAPKKKKSQDTEEEANVAQDGSTSEDDVSFMVTITEEEANVAQDGSTSGNKSILTDFNKCLNTRIKLGNGNFIAVEGMGNVVIQRSNGKKAVIEKVLYVPGMKCNLMSVGQLLEKGFKAVFEGETLKFFDSKQRLILKTAQSQNRNFKTQVKTIEVECLAISTEDKDSDLWHIRYGHLNFKSLSMLNSKNMVLGLPSVIAPVDTCTTYICGTIDVLSTGGNKYFITFVDEYSRMIWMYHIKAKSEVFEVFKRFKTLVEKQSDKSIKVLRTDGGGEYTSKEFENYCKDQGIIHEVTTPYTPQHNGLAERRNRSILDMARSMVKQKGLPHRFWGEAVSTAVYILNRSPTKKLIDKVPEEVWSKCKPSVTHFKVFGSLSYKHVPDARRKKLDDKSEPMVFVGYHRTGAYRLYNPTSDKIEISRDVKVLENESWDWKQKSTSKKTCEVDLDVGTSEANAPVTFVDQHQHQENHNEEDASSDEDNGKHLPVRTHRTTQIPRRLADCDMVPDNVVDNEGNIVHYAMLADTEPLDVKSALKSKLWLEEMIDELKSIEKNKTWDMCKLPSDKRAIDVKWVYKLKQNPKDVKSAFLNGQLEEDVYVKQPLGFELKDKEDRVLKLNKALYGLKQAPRAWNKRIDQFLVMQGFVKCSVEYGVYVKHSDDKHMLIICLYVDDLLVTGSSPMEIENFKSQMKSEFEMTDLGKLTYFLGMELLATPKGMVLHQAKYATEILKKFEMLDCNSSVIPADTRLKLEVEESSETVDSIMFRQLLGSLRYLCQTRPDIRYAVGYVSRFMSKSLKSHLLAAKRILRYINGTIHYGVLFPYSRDSSKLELNGFSDADRCGDKVDRRSTSGYVFKFQNAPVSWCSKKQSVIALSSCEAEYVAGSLAACQANWLQSLLSEMKITDNITVMLKIDNKSAINLAKNPVSHGKSKHIETRFHFLRDQVYKGKLSLEYCSTNYQQADILTKAVKRDQFLKLRREIGIVSFDSLN</sequence>
<dbReference type="GO" id="GO:0006508">
    <property type="term" value="P:proteolysis"/>
    <property type="evidence" value="ECO:0007669"/>
    <property type="project" value="UniProtKB-KW"/>
</dbReference>
<dbReference type="InterPro" id="IPR043502">
    <property type="entry name" value="DNA/RNA_pol_sf"/>
</dbReference>
<evidence type="ECO:0000256" key="4">
    <source>
        <dbReference type="ARBA" id="ARBA00022801"/>
    </source>
</evidence>
<dbReference type="GO" id="GO:0015074">
    <property type="term" value="P:DNA integration"/>
    <property type="evidence" value="ECO:0007669"/>
    <property type="project" value="InterPro"/>
</dbReference>
<feature type="compositionally biased region" description="Basic and acidic residues" evidence="6">
    <location>
        <begin position="684"/>
        <end position="693"/>
    </location>
</feature>
<dbReference type="SUPFAM" id="SSF53098">
    <property type="entry name" value="Ribonuclease H-like"/>
    <property type="match status" value="1"/>
</dbReference>
<evidence type="ECO:0000313" key="10">
    <source>
        <dbReference type="Proteomes" id="UP000242715"/>
    </source>
</evidence>
<evidence type="ECO:0000256" key="2">
    <source>
        <dbReference type="ARBA" id="ARBA00022723"/>
    </source>
</evidence>
<name>A0A2Z6NTK0_TRISU</name>
<organism evidence="9 10">
    <name type="scientific">Trifolium subterraneum</name>
    <name type="common">Subterranean clover</name>
    <dbReference type="NCBI Taxonomy" id="3900"/>
    <lineage>
        <taxon>Eukaryota</taxon>
        <taxon>Viridiplantae</taxon>
        <taxon>Streptophyta</taxon>
        <taxon>Embryophyta</taxon>
        <taxon>Tracheophyta</taxon>
        <taxon>Spermatophyta</taxon>
        <taxon>Magnoliopsida</taxon>
        <taxon>eudicotyledons</taxon>
        <taxon>Gunneridae</taxon>
        <taxon>Pentapetalae</taxon>
        <taxon>rosids</taxon>
        <taxon>fabids</taxon>
        <taxon>Fabales</taxon>
        <taxon>Fabaceae</taxon>
        <taxon>Papilionoideae</taxon>
        <taxon>50 kb inversion clade</taxon>
        <taxon>NPAAA clade</taxon>
        <taxon>Hologalegina</taxon>
        <taxon>IRL clade</taxon>
        <taxon>Trifolieae</taxon>
        <taxon>Trifolium</taxon>
    </lineage>
</organism>
<dbReference type="InterPro" id="IPR012337">
    <property type="entry name" value="RNaseH-like_sf"/>
</dbReference>